<proteinExistence type="inferred from homology"/>
<feature type="transmembrane region" description="Helical" evidence="7">
    <location>
        <begin position="324"/>
        <end position="347"/>
    </location>
</feature>
<dbReference type="EMBL" id="QFFI01000018">
    <property type="protein sequence ID" value="PWG62506.1"/>
    <property type="molecule type" value="Genomic_DNA"/>
</dbReference>
<keyword evidence="4 7" id="KW-0812">Transmembrane</keyword>
<dbReference type="Pfam" id="PF09335">
    <property type="entry name" value="VTT_dom"/>
    <property type="match status" value="1"/>
</dbReference>
<dbReference type="SUPFAM" id="SSF48317">
    <property type="entry name" value="Acid phosphatase/Vanadium-dependent haloperoxidase"/>
    <property type="match status" value="1"/>
</dbReference>
<evidence type="ECO:0000313" key="10">
    <source>
        <dbReference type="Proteomes" id="UP000245474"/>
    </source>
</evidence>
<evidence type="ECO:0000313" key="9">
    <source>
        <dbReference type="EMBL" id="PWG62506.1"/>
    </source>
</evidence>
<dbReference type="PANTHER" id="PTHR30353">
    <property type="entry name" value="INNER MEMBRANE PROTEIN DEDA-RELATED"/>
    <property type="match status" value="1"/>
</dbReference>
<accession>A0A2U2MZZ6</accession>
<dbReference type="AlphaFoldDB" id="A0A2U2MZZ6"/>
<evidence type="ECO:0000256" key="3">
    <source>
        <dbReference type="ARBA" id="ARBA00022475"/>
    </source>
</evidence>
<feature type="transmembrane region" description="Helical" evidence="7">
    <location>
        <begin position="359"/>
        <end position="383"/>
    </location>
</feature>
<comment type="similarity">
    <text evidence="2">Belongs to the DedA family.</text>
</comment>
<feature type="transmembrane region" description="Helical" evidence="7">
    <location>
        <begin position="448"/>
        <end position="468"/>
    </location>
</feature>
<feature type="transmembrane region" description="Helical" evidence="7">
    <location>
        <begin position="61"/>
        <end position="87"/>
    </location>
</feature>
<feature type="transmembrane region" description="Helical" evidence="7">
    <location>
        <begin position="178"/>
        <end position="198"/>
    </location>
</feature>
<evidence type="ECO:0000256" key="4">
    <source>
        <dbReference type="ARBA" id="ARBA00022692"/>
    </source>
</evidence>
<gene>
    <name evidence="9" type="ORF">DEM34_12040</name>
</gene>
<name>A0A2U2MZZ6_9GAMM</name>
<feature type="transmembrane region" description="Helical" evidence="7">
    <location>
        <begin position="418"/>
        <end position="436"/>
    </location>
</feature>
<evidence type="ECO:0000259" key="8">
    <source>
        <dbReference type="SMART" id="SM00014"/>
    </source>
</evidence>
<feature type="transmembrane region" description="Helical" evidence="7">
    <location>
        <begin position="390"/>
        <end position="412"/>
    </location>
</feature>
<feature type="transmembrane region" description="Helical" evidence="7">
    <location>
        <begin position="147"/>
        <end position="172"/>
    </location>
</feature>
<dbReference type="InterPro" id="IPR032818">
    <property type="entry name" value="DedA-like"/>
</dbReference>
<dbReference type="InterPro" id="IPR000326">
    <property type="entry name" value="PAP2/HPO"/>
</dbReference>
<dbReference type="GO" id="GO:0005886">
    <property type="term" value="C:plasma membrane"/>
    <property type="evidence" value="ECO:0007669"/>
    <property type="project" value="UniProtKB-SubCell"/>
</dbReference>
<organism evidence="9 10">
    <name type="scientific">Sediminicurvatus halobius</name>
    <dbReference type="NCBI Taxonomy" id="2182432"/>
    <lineage>
        <taxon>Bacteria</taxon>
        <taxon>Pseudomonadati</taxon>
        <taxon>Pseudomonadota</taxon>
        <taxon>Gammaproteobacteria</taxon>
        <taxon>Chromatiales</taxon>
        <taxon>Ectothiorhodospiraceae</taxon>
        <taxon>Sediminicurvatus</taxon>
    </lineage>
</organism>
<keyword evidence="5 7" id="KW-1133">Transmembrane helix</keyword>
<dbReference type="InterPro" id="IPR032816">
    <property type="entry name" value="VTT_dom"/>
</dbReference>
<keyword evidence="6 7" id="KW-0472">Membrane</keyword>
<feature type="transmembrane region" description="Helical" evidence="7">
    <location>
        <begin position="248"/>
        <end position="268"/>
    </location>
</feature>
<evidence type="ECO:0000256" key="1">
    <source>
        <dbReference type="ARBA" id="ARBA00004651"/>
    </source>
</evidence>
<keyword evidence="3" id="KW-1003">Cell membrane</keyword>
<evidence type="ECO:0000256" key="5">
    <source>
        <dbReference type="ARBA" id="ARBA00022989"/>
    </source>
</evidence>
<dbReference type="Pfam" id="PF01569">
    <property type="entry name" value="PAP2"/>
    <property type="match status" value="1"/>
</dbReference>
<dbReference type="OrthoDB" id="9780918at2"/>
<dbReference type="PANTHER" id="PTHR30353:SF15">
    <property type="entry name" value="INNER MEMBRANE PROTEIN YABI"/>
    <property type="match status" value="1"/>
</dbReference>
<dbReference type="RefSeq" id="WP_109679064.1">
    <property type="nucleotide sequence ID" value="NZ_CP086615.1"/>
</dbReference>
<evidence type="ECO:0000256" key="6">
    <source>
        <dbReference type="ARBA" id="ARBA00023136"/>
    </source>
</evidence>
<dbReference type="InterPro" id="IPR036938">
    <property type="entry name" value="PAP2/HPO_sf"/>
</dbReference>
<feature type="domain" description="Phosphatidic acid phosphatase type 2/haloperoxidase" evidence="8">
    <location>
        <begin position="324"/>
        <end position="433"/>
    </location>
</feature>
<comment type="subcellular location">
    <subcellularLocation>
        <location evidence="1">Cell membrane</location>
        <topology evidence="1">Multi-pass membrane protein</topology>
    </subcellularLocation>
</comment>
<sequence length="650" mass="68360">MSQWADTLAPLLAWIGAHPHWAGLIVALIACAESLALVGLFVPGAVLMFGAGAVIGSGELALAPMVAWAVAGAVVGDGVSFWLGWYYRDRLRGFWPFSRYPGALARGEQFFLRHGGKSVIIGRFVGPVRPIIPAVAGMLGMPAPRFLAANVASALVWAPAYLLPGMVFAASLSLAAEVAGRLVALLLLTGAGLWALIWGARRAERPLRFGGQRIARGVGRRPPAGIPGLLLRPGHAALRGLRHRPGRFWWVALAVLLACVLDVALWPVPADWERAALAMADAYRSLPARDAWWLVTQLGGTLPIVLATLAGSAVLALAGRRHEALSLAAAVALAKLLGYGMKALLAVPRPNGLTATEGFFYAFPSGHATGIAAVVTALLVLGAPAARGRVLAFLAGVLLVLTVAASRVALGVHWPLDVLAGMALGTVVGALPGLLAGRSVPAPLRRRVLTMATVGLLGGAALTALSGWPDPVASYPGESRPPRVEADAWWRGELAMPARRQGLGGREGAFQAAWLGGEAAPAGFAAAGWSAPAPWDWRGALLWLSPRPDALRLPPLPRWHAGRLPEAVLVRPEGPAERRVLRAWVAARTDEGPLWLLQVERERLQAGPLFLSVEAVADTSEPGTTLADLAARTGYDGREGEIARYRPSEN</sequence>
<dbReference type="Proteomes" id="UP000245474">
    <property type="component" value="Unassembled WGS sequence"/>
</dbReference>
<evidence type="ECO:0000256" key="7">
    <source>
        <dbReference type="SAM" id="Phobius"/>
    </source>
</evidence>
<dbReference type="Gene3D" id="1.20.144.10">
    <property type="entry name" value="Phosphatidic acid phosphatase type 2/haloperoxidase"/>
    <property type="match status" value="1"/>
</dbReference>
<dbReference type="SMART" id="SM00014">
    <property type="entry name" value="acidPPc"/>
    <property type="match status" value="1"/>
</dbReference>
<comment type="caution">
    <text evidence="9">The sequence shown here is derived from an EMBL/GenBank/DDBJ whole genome shotgun (WGS) entry which is preliminary data.</text>
</comment>
<evidence type="ECO:0000256" key="2">
    <source>
        <dbReference type="ARBA" id="ARBA00010792"/>
    </source>
</evidence>
<feature type="transmembrane region" description="Helical" evidence="7">
    <location>
        <begin position="291"/>
        <end position="317"/>
    </location>
</feature>
<feature type="transmembrane region" description="Helical" evidence="7">
    <location>
        <begin position="37"/>
        <end position="55"/>
    </location>
</feature>
<protein>
    <recommendedName>
        <fullName evidence="8">Phosphatidic acid phosphatase type 2/haloperoxidase domain-containing protein</fullName>
    </recommendedName>
</protein>
<keyword evidence="10" id="KW-1185">Reference proteome</keyword>
<feature type="transmembrane region" description="Helical" evidence="7">
    <location>
        <begin position="12"/>
        <end position="30"/>
    </location>
</feature>
<reference evidence="9 10" key="1">
    <citation type="submission" date="2018-05" db="EMBL/GenBank/DDBJ databases">
        <title>Spiribacter halobius sp. nov., a moderately halophilic bacterium isolated from marine solar saltern.</title>
        <authorList>
            <person name="Zheng W.-S."/>
            <person name="Lu D.-C."/>
            <person name="Du Z.-J."/>
        </authorList>
    </citation>
    <scope>NUCLEOTIDE SEQUENCE [LARGE SCALE GENOMIC DNA]</scope>
    <source>
        <strain evidence="9 10">E85</strain>
    </source>
</reference>